<dbReference type="PROSITE" id="PS00284">
    <property type="entry name" value="SERPIN"/>
    <property type="match status" value="1"/>
</dbReference>
<dbReference type="Gene3D" id="2.30.39.10">
    <property type="entry name" value="Alpha-1-antitrypsin, domain 1"/>
    <property type="match status" value="1"/>
</dbReference>
<evidence type="ECO:0000313" key="5">
    <source>
        <dbReference type="EMBL" id="KAK2170853.1"/>
    </source>
</evidence>
<dbReference type="GO" id="GO:0004867">
    <property type="term" value="F:serine-type endopeptidase inhibitor activity"/>
    <property type="evidence" value="ECO:0007669"/>
    <property type="project" value="InterPro"/>
</dbReference>
<dbReference type="CDD" id="cd19590">
    <property type="entry name" value="serpin_thermopin-like"/>
    <property type="match status" value="1"/>
</dbReference>
<comment type="caution">
    <text evidence="5">The sequence shown here is derived from an EMBL/GenBank/DDBJ whole genome shotgun (WGS) entry which is preliminary data.</text>
</comment>
<sequence length="393" mass="43596">MRCHWLLLGAVLLLGAIDVTSSYNVWKLARANGNFAFCLYKKVIKGAVGKNVFFSPLSISTALSMTYAGARDKTAYEMCLVLGFCPLSFDVHATFEALLRSLNSPQATYKLALANGMFVNTKFNIIPSFINLLRVRYSAGFKSLDFNKNAGGSAKYINKWVEDRTNGKITHLVSAGQVLGSPLVLVNTIYFKGDWQCQFKRTEQAYFHLTKTKTKMVKMMLQTAVFGYAVNHNLRCQILELPYDGCRVSMYIFLPMATEGLASLESKLNFQSATAALSMLGKRRLSVGIPKFEIREKLDLKGLLSSMGMNRAFTPAAEFGGISSARPLFVKDVIHKAFIKVNETGTEAAAATAVVFFHSLPHVSADFLADHPFLFLIRDEMTGSILFLGRYVK</sequence>
<accession>A0AAD9KFV4</accession>
<dbReference type="AlphaFoldDB" id="A0AAD9KFV4"/>
<gene>
    <name evidence="5" type="ORF">NP493_1129g00000</name>
</gene>
<dbReference type="Gene3D" id="3.30.497.10">
    <property type="entry name" value="Antithrombin, subunit I, domain 2"/>
    <property type="match status" value="1"/>
</dbReference>
<evidence type="ECO:0000259" key="4">
    <source>
        <dbReference type="SMART" id="SM00093"/>
    </source>
</evidence>
<dbReference type="PANTHER" id="PTHR11461:SF211">
    <property type="entry name" value="GH10112P-RELATED"/>
    <property type="match status" value="1"/>
</dbReference>
<dbReference type="InterPro" id="IPR023795">
    <property type="entry name" value="Serpin_CS"/>
</dbReference>
<evidence type="ECO:0000256" key="3">
    <source>
        <dbReference type="SAM" id="SignalP"/>
    </source>
</evidence>
<reference evidence="5" key="1">
    <citation type="journal article" date="2023" name="Mol. Biol. Evol.">
        <title>Third-Generation Sequencing Reveals the Adaptive Role of the Epigenome in Three Deep-Sea Polychaetes.</title>
        <authorList>
            <person name="Perez M."/>
            <person name="Aroh O."/>
            <person name="Sun Y."/>
            <person name="Lan Y."/>
            <person name="Juniper S.K."/>
            <person name="Young C.R."/>
            <person name="Angers B."/>
            <person name="Qian P.Y."/>
        </authorList>
    </citation>
    <scope>NUCLEOTIDE SEQUENCE</scope>
    <source>
        <strain evidence="5">R07B-5</strain>
    </source>
</reference>
<feature type="signal peptide" evidence="3">
    <location>
        <begin position="1"/>
        <end position="22"/>
    </location>
</feature>
<evidence type="ECO:0000256" key="1">
    <source>
        <dbReference type="ARBA" id="ARBA00009500"/>
    </source>
</evidence>
<dbReference type="InterPro" id="IPR023796">
    <property type="entry name" value="Serpin_dom"/>
</dbReference>
<dbReference type="InterPro" id="IPR036186">
    <property type="entry name" value="Serpin_sf"/>
</dbReference>
<keyword evidence="6" id="KW-1185">Reference proteome</keyword>
<dbReference type="GO" id="GO:0005615">
    <property type="term" value="C:extracellular space"/>
    <property type="evidence" value="ECO:0007669"/>
    <property type="project" value="InterPro"/>
</dbReference>
<name>A0AAD9KFV4_RIDPI</name>
<dbReference type="Pfam" id="PF00079">
    <property type="entry name" value="Serpin"/>
    <property type="match status" value="1"/>
</dbReference>
<keyword evidence="3" id="KW-0732">Signal</keyword>
<feature type="domain" description="Serpin" evidence="4">
    <location>
        <begin position="37"/>
        <end position="393"/>
    </location>
</feature>
<dbReference type="SUPFAM" id="SSF56574">
    <property type="entry name" value="Serpins"/>
    <property type="match status" value="1"/>
</dbReference>
<feature type="chain" id="PRO_5041911548" description="Serpin domain-containing protein" evidence="3">
    <location>
        <begin position="23"/>
        <end position="393"/>
    </location>
</feature>
<dbReference type="SMART" id="SM00093">
    <property type="entry name" value="SERPIN"/>
    <property type="match status" value="1"/>
</dbReference>
<dbReference type="InterPro" id="IPR000215">
    <property type="entry name" value="Serpin_fam"/>
</dbReference>
<evidence type="ECO:0000256" key="2">
    <source>
        <dbReference type="RuleBase" id="RU000411"/>
    </source>
</evidence>
<dbReference type="PANTHER" id="PTHR11461">
    <property type="entry name" value="SERINE PROTEASE INHIBITOR, SERPIN"/>
    <property type="match status" value="1"/>
</dbReference>
<organism evidence="5 6">
    <name type="scientific">Ridgeia piscesae</name>
    <name type="common">Tubeworm</name>
    <dbReference type="NCBI Taxonomy" id="27915"/>
    <lineage>
        <taxon>Eukaryota</taxon>
        <taxon>Metazoa</taxon>
        <taxon>Spiralia</taxon>
        <taxon>Lophotrochozoa</taxon>
        <taxon>Annelida</taxon>
        <taxon>Polychaeta</taxon>
        <taxon>Sedentaria</taxon>
        <taxon>Canalipalpata</taxon>
        <taxon>Sabellida</taxon>
        <taxon>Siboglinidae</taxon>
        <taxon>Ridgeia</taxon>
    </lineage>
</organism>
<protein>
    <recommendedName>
        <fullName evidence="4">Serpin domain-containing protein</fullName>
    </recommendedName>
</protein>
<proteinExistence type="inferred from homology"/>
<dbReference type="EMBL" id="JAODUO010001129">
    <property type="protein sequence ID" value="KAK2170853.1"/>
    <property type="molecule type" value="Genomic_DNA"/>
</dbReference>
<dbReference type="Proteomes" id="UP001209878">
    <property type="component" value="Unassembled WGS sequence"/>
</dbReference>
<evidence type="ECO:0000313" key="6">
    <source>
        <dbReference type="Proteomes" id="UP001209878"/>
    </source>
</evidence>
<dbReference type="InterPro" id="IPR042185">
    <property type="entry name" value="Serpin_sf_2"/>
</dbReference>
<dbReference type="InterPro" id="IPR042178">
    <property type="entry name" value="Serpin_sf_1"/>
</dbReference>
<comment type="similarity">
    <text evidence="1 2">Belongs to the serpin family.</text>
</comment>